<feature type="compositionally biased region" description="Basic and acidic residues" evidence="1">
    <location>
        <begin position="1183"/>
        <end position="1196"/>
    </location>
</feature>
<feature type="region of interest" description="Disordered" evidence="1">
    <location>
        <begin position="921"/>
        <end position="964"/>
    </location>
</feature>
<feature type="compositionally biased region" description="Basic and acidic residues" evidence="1">
    <location>
        <begin position="13"/>
        <end position="26"/>
    </location>
</feature>
<proteinExistence type="predicted"/>
<feature type="compositionally biased region" description="Basic and acidic residues" evidence="1">
    <location>
        <begin position="1152"/>
        <end position="1161"/>
    </location>
</feature>
<protein>
    <recommendedName>
        <fullName evidence="2">eCIS core domain-containing protein</fullName>
    </recommendedName>
</protein>
<keyword evidence="4" id="KW-1185">Reference proteome</keyword>
<feature type="compositionally biased region" description="Basic and acidic residues" evidence="1">
    <location>
        <begin position="940"/>
        <end position="964"/>
    </location>
</feature>
<evidence type="ECO:0000313" key="3">
    <source>
        <dbReference type="EMBL" id="SFF09228.1"/>
    </source>
</evidence>
<dbReference type="STRING" id="54.SAMN02745121_06885"/>
<evidence type="ECO:0000313" key="4">
    <source>
        <dbReference type="Proteomes" id="UP000199400"/>
    </source>
</evidence>
<dbReference type="EMBL" id="FOMX01000028">
    <property type="protein sequence ID" value="SFF09228.1"/>
    <property type="molecule type" value="Genomic_DNA"/>
</dbReference>
<dbReference type="Proteomes" id="UP000199400">
    <property type="component" value="Unassembled WGS sequence"/>
</dbReference>
<feature type="region of interest" description="Disordered" evidence="1">
    <location>
        <begin position="218"/>
        <end position="244"/>
    </location>
</feature>
<feature type="region of interest" description="Disordered" evidence="1">
    <location>
        <begin position="1140"/>
        <end position="1261"/>
    </location>
</feature>
<feature type="compositionally biased region" description="Low complexity" evidence="1">
    <location>
        <begin position="1233"/>
        <end position="1242"/>
    </location>
</feature>
<dbReference type="InterPro" id="IPR025295">
    <property type="entry name" value="eCIS_core_dom"/>
</dbReference>
<accession>A0A1I2FWQ5</accession>
<feature type="compositionally biased region" description="Pro residues" evidence="1">
    <location>
        <begin position="1221"/>
        <end position="1232"/>
    </location>
</feature>
<evidence type="ECO:0000259" key="2">
    <source>
        <dbReference type="Pfam" id="PF13699"/>
    </source>
</evidence>
<feature type="compositionally biased region" description="Low complexity" evidence="1">
    <location>
        <begin position="921"/>
        <end position="939"/>
    </location>
</feature>
<organism evidence="3 4">
    <name type="scientific">Nannocystis exedens</name>
    <dbReference type="NCBI Taxonomy" id="54"/>
    <lineage>
        <taxon>Bacteria</taxon>
        <taxon>Pseudomonadati</taxon>
        <taxon>Myxococcota</taxon>
        <taxon>Polyangia</taxon>
        <taxon>Nannocystales</taxon>
        <taxon>Nannocystaceae</taxon>
        <taxon>Nannocystis</taxon>
    </lineage>
</organism>
<dbReference type="Pfam" id="PF13699">
    <property type="entry name" value="eCIS_core"/>
    <property type="match status" value="1"/>
</dbReference>
<evidence type="ECO:0000256" key="1">
    <source>
        <dbReference type="SAM" id="MobiDB-lite"/>
    </source>
</evidence>
<feature type="compositionally biased region" description="Low complexity" evidence="1">
    <location>
        <begin position="1140"/>
        <end position="1151"/>
    </location>
</feature>
<sequence>MNRAGERTGSAGERAHDVRTQAEADRIGAHEAFAGRAALFGEGAARVDPRRALALQRALGNHQFSRLVPDRAPPERVVFRQPVEGFAGEPGRDAEQRALSLPEGGAPIPAPLRSALAGVVAVDLEAVRIHTDEQAAATARELGARALTVEHDISFAAGEYAPHTPEGLRLLVHELKHVEQHARGLRPGTLPGRAIGDPHDALEQEADLAAQRVAAGPLSLSPTAPAPAPARPAARPRRAVRGASPVIMRQPRADAAGDRIEVIEDRAKHKLRVVRVDKTGRIVAGLAEITPPKGESLEAAKVEAKLHETSRLTDARGTYKIKLPPRYTATTNPKETVQLRQTTAEELARKEADRQKVEAYLAAQDEEFGTNLAFLYAADLADEDKVAALMRTEGYQQFAQKRAEKQYWTEVRRLMELDRESIKEGYLAGGVVLSDREADDTWVDRELEKPWDEQNDRPKPHMSALQQWEARNRARIEERLYVQGKRAQARGFAEEQARIMAHRVEPGATSSAAEKQEAREWAALAGHDLADDDAVARQINAQVRAHQGDLLELATKEAAWAAMHHGQDSPEARRWRTILNAHAAAMKAGGFDAPWRPNMAQEARQDAEDAALRQQFARLFPGFEEGLSVKEMREILRRGRSRDQLSSWEREHLDKHGSLPNEVTDERGILQGYKLYSYEQLGLNGGVGQVTEEIVDVAGKRVSITKTVTLTPAVAFFEDLSRSLPYMSTAISALEALTGRSMRLRDAYSETGRELSVGERLEAILNGLPAGGPFAKVAHYAGRIMLAKAALEVTTGMDLSGPGLDAIIAGKPRWLTADERAQRALHGAAMHIAYSALGAIQGTVANRKAIDQTFRAEPHQWRDPGRAPDASEAAAFGTMGRTIVDKAARLGEALLTSGMRPGAPQLVYHEGAPLVAEMHEGAAPARRADAGGEPPAARDLTVERGVEGENGRPPRATYRREPTADERAEAWQQADAMAAYWEKRGVAPPEFTANMDHPTAWIHETDGSPTQLRRINLGYNLAPARDPAGVPLEHRANAALSPRAATGHEGGHYEAFVADKVHPLHEETQASLRGAIHMPALPLSDRSALIRDAAARLGHHEQGTPVAGREHLRSRWQRPTLVLPPGLWLEAIDFRSLPPRGPAPAASGPRGIEVRHVESSRRRGPPPRAAAPADKAGQPSRSAAEEARDAFRRAGEKLANLEQNPPPRQPTPQPQRSRGASPPPPKEAPAPSQPRQQPARSADAQRSEDRPPPVKLSPRERADLDAKIVAACKQLPYLSKQLELSRSRVLYYMKRIEAGEPDAQPSVVNNELTDGHHRLIASLILKKPVEVSRRSEDPAMRQLSKAAHEMAVRIAEALGTPPPKVRPLRPIKNADFVLVD</sequence>
<reference evidence="4" key="1">
    <citation type="submission" date="2016-10" db="EMBL/GenBank/DDBJ databases">
        <authorList>
            <person name="Varghese N."/>
            <person name="Submissions S."/>
        </authorList>
    </citation>
    <scope>NUCLEOTIDE SEQUENCE [LARGE SCALE GENOMIC DNA]</scope>
    <source>
        <strain evidence="4">ATCC 25963</strain>
    </source>
</reference>
<name>A0A1I2FWQ5_9BACT</name>
<feature type="compositionally biased region" description="Basic and acidic residues" evidence="1">
    <location>
        <begin position="1243"/>
        <end position="1261"/>
    </location>
</feature>
<feature type="region of interest" description="Disordered" evidence="1">
    <location>
        <begin position="1"/>
        <end position="26"/>
    </location>
</feature>
<gene>
    <name evidence="3" type="ORF">SAMN02745121_06885</name>
</gene>
<feature type="domain" description="eCIS core" evidence="2">
    <location>
        <begin position="107"/>
        <end position="184"/>
    </location>
</feature>
<feature type="compositionally biased region" description="Pro residues" evidence="1">
    <location>
        <begin position="1204"/>
        <end position="1213"/>
    </location>
</feature>